<keyword evidence="2" id="KW-1185">Reference proteome</keyword>
<organism evidence="2 3">
    <name type="scientific">Macrostomum lignano</name>
    <dbReference type="NCBI Taxonomy" id="282301"/>
    <lineage>
        <taxon>Eukaryota</taxon>
        <taxon>Metazoa</taxon>
        <taxon>Spiralia</taxon>
        <taxon>Lophotrochozoa</taxon>
        <taxon>Platyhelminthes</taxon>
        <taxon>Rhabditophora</taxon>
        <taxon>Macrostomorpha</taxon>
        <taxon>Macrostomida</taxon>
        <taxon>Macrostomidae</taxon>
        <taxon>Macrostomum</taxon>
    </lineage>
</organism>
<sequence length="425" mass="46275">LPIQSLTITTRQNELGGQTIQRASLPSNTHKAGWGVGVALFEELMASLIREINRRSPASSDAFTAAQRPLNRGLLKTGVRNSAPSPAMFRRLSGRRLRRRPKSMSAYCRRRRASSRTRSYDKPWLTTSSLASLGGMRKSLPAAAMWPPLWLIIALLRRKLIFSDRNSVWLEEHQMRTLALLTKIRVPVSEDTDAVLSARGSRHRSAMAARQAAREARMRQLAETSNYSLPLLANRQTQRLVRGADEDDFEADGVLLMEDADALPPKAFRVSRRSAGRGRAVATPAASGPAAGQLMAPSRREAAAMAAVTSRTDSARDAGGRRRRVWAGGFGFLPPSGDSSGEGDAFAARMVAKLAPDTLDDDLEPSRKRRAAPTATMTEVTDIESASQVTGPRRPSWGGGTGRSGASKQKRSTREASRFDGSAQF</sequence>
<evidence type="ECO:0000256" key="1">
    <source>
        <dbReference type="SAM" id="MobiDB-lite"/>
    </source>
</evidence>
<accession>A0A1I8FIG9</accession>
<evidence type="ECO:0000313" key="3">
    <source>
        <dbReference type="WBParaSite" id="maker-unitig_35309-snap-gene-0.1-mRNA-1"/>
    </source>
</evidence>
<protein>
    <submittedName>
        <fullName evidence="3">Uncharacterized protein</fullName>
    </submittedName>
</protein>
<dbReference type="AlphaFoldDB" id="A0A1I8FIG9"/>
<dbReference type="WBParaSite" id="maker-unitig_35309-snap-gene-0.1-mRNA-1">
    <property type="protein sequence ID" value="maker-unitig_35309-snap-gene-0.1-mRNA-1"/>
    <property type="gene ID" value="maker-unitig_35309-snap-gene-0.1"/>
</dbReference>
<feature type="compositionally biased region" description="Polar residues" evidence="1">
    <location>
        <begin position="375"/>
        <end position="390"/>
    </location>
</feature>
<evidence type="ECO:0000313" key="2">
    <source>
        <dbReference type="Proteomes" id="UP000095280"/>
    </source>
</evidence>
<name>A0A1I8FIG9_9PLAT</name>
<dbReference type="Proteomes" id="UP000095280">
    <property type="component" value="Unplaced"/>
</dbReference>
<feature type="compositionally biased region" description="Low complexity" evidence="1">
    <location>
        <begin position="277"/>
        <end position="292"/>
    </location>
</feature>
<feature type="region of interest" description="Disordered" evidence="1">
    <location>
        <begin position="274"/>
        <end position="294"/>
    </location>
</feature>
<proteinExistence type="predicted"/>
<feature type="region of interest" description="Disordered" evidence="1">
    <location>
        <begin position="357"/>
        <end position="425"/>
    </location>
</feature>
<reference evidence="3" key="1">
    <citation type="submission" date="2016-11" db="UniProtKB">
        <authorList>
            <consortium name="WormBaseParasite"/>
        </authorList>
    </citation>
    <scope>IDENTIFICATION</scope>
</reference>